<evidence type="ECO:0000259" key="4">
    <source>
        <dbReference type="PROSITE" id="PS50043"/>
    </source>
</evidence>
<dbReference type="InterPro" id="IPR011006">
    <property type="entry name" value="CheY-like_superfamily"/>
</dbReference>
<feature type="modified residue" description="4-aspartylphosphate" evidence="3">
    <location>
        <position position="65"/>
    </location>
</feature>
<accession>A0ABS5E3A0</accession>
<evidence type="ECO:0000259" key="5">
    <source>
        <dbReference type="PROSITE" id="PS50110"/>
    </source>
</evidence>
<reference evidence="6 7" key="1">
    <citation type="submission" date="2021-04" db="EMBL/GenBank/DDBJ databases">
        <title>The genome sequence of type strain Ideonella paludis KCTC 32238.</title>
        <authorList>
            <person name="Liu Y."/>
        </authorList>
    </citation>
    <scope>NUCLEOTIDE SEQUENCE [LARGE SCALE GENOMIC DNA]</scope>
    <source>
        <strain evidence="6 7">KCTC 32238</strain>
    </source>
</reference>
<dbReference type="InterPro" id="IPR051015">
    <property type="entry name" value="EvgA-like"/>
</dbReference>
<dbReference type="CDD" id="cd17535">
    <property type="entry name" value="REC_NarL-like"/>
    <property type="match status" value="1"/>
</dbReference>
<dbReference type="InterPro" id="IPR001789">
    <property type="entry name" value="Sig_transdc_resp-reg_receiver"/>
</dbReference>
<dbReference type="Pfam" id="PF00072">
    <property type="entry name" value="Response_reg"/>
    <property type="match status" value="1"/>
</dbReference>
<evidence type="ECO:0000256" key="3">
    <source>
        <dbReference type="PROSITE-ProRule" id="PRU00169"/>
    </source>
</evidence>
<sequence>MVNAIAPFPDLMKRILIVDDHAIFRLGLRTAINSLSTNAEIFEADSLGTAISHLDSTSFDVAIVDINLSDGATGASLIAHIRKMDYLTKIIVISGDDTPETIIRCIEDGAAGYITKGIGDERTLLTAFHCIFSGAVYLPSSVIQEHQNLLSSNDNGGNKKYKLTRRQREVLYYICQGLPNKSIARKMNLSENTVRKTYVSDILAIFEVARRTELIIKISALGLKLTSPST</sequence>
<comment type="caution">
    <text evidence="6">The sequence shown here is derived from an EMBL/GenBank/DDBJ whole genome shotgun (WGS) entry which is preliminary data.</text>
</comment>
<dbReference type="PANTHER" id="PTHR45566">
    <property type="entry name" value="HTH-TYPE TRANSCRIPTIONAL REGULATOR YHJB-RELATED"/>
    <property type="match status" value="1"/>
</dbReference>
<evidence type="ECO:0000313" key="6">
    <source>
        <dbReference type="EMBL" id="MBQ0937804.1"/>
    </source>
</evidence>
<dbReference type="SUPFAM" id="SSF46894">
    <property type="entry name" value="C-terminal effector domain of the bipartite response regulators"/>
    <property type="match status" value="1"/>
</dbReference>
<keyword evidence="7" id="KW-1185">Reference proteome</keyword>
<dbReference type="InterPro" id="IPR036388">
    <property type="entry name" value="WH-like_DNA-bd_sf"/>
</dbReference>
<dbReference type="InterPro" id="IPR000792">
    <property type="entry name" value="Tscrpt_reg_LuxR_C"/>
</dbReference>
<dbReference type="PROSITE" id="PS50110">
    <property type="entry name" value="RESPONSE_REGULATORY"/>
    <property type="match status" value="1"/>
</dbReference>
<feature type="domain" description="HTH luxR-type" evidence="4">
    <location>
        <begin position="156"/>
        <end position="222"/>
    </location>
</feature>
<keyword evidence="1 3" id="KW-0597">Phosphoprotein</keyword>
<dbReference type="Pfam" id="PF00196">
    <property type="entry name" value="GerE"/>
    <property type="match status" value="1"/>
</dbReference>
<dbReference type="PRINTS" id="PR00038">
    <property type="entry name" value="HTHLUXR"/>
</dbReference>
<dbReference type="PROSITE" id="PS50043">
    <property type="entry name" value="HTH_LUXR_2"/>
    <property type="match status" value="1"/>
</dbReference>
<dbReference type="InterPro" id="IPR016032">
    <property type="entry name" value="Sig_transdc_resp-reg_C-effctor"/>
</dbReference>
<dbReference type="Gene3D" id="1.10.10.10">
    <property type="entry name" value="Winged helix-like DNA-binding domain superfamily/Winged helix DNA-binding domain"/>
    <property type="match status" value="1"/>
</dbReference>
<dbReference type="SMART" id="SM00421">
    <property type="entry name" value="HTH_LUXR"/>
    <property type="match status" value="1"/>
</dbReference>
<dbReference type="PANTHER" id="PTHR45566:SF1">
    <property type="entry name" value="HTH-TYPE TRANSCRIPTIONAL REGULATOR YHJB-RELATED"/>
    <property type="match status" value="1"/>
</dbReference>
<dbReference type="InterPro" id="IPR058245">
    <property type="entry name" value="NreC/VraR/RcsB-like_REC"/>
</dbReference>
<dbReference type="Gene3D" id="3.40.50.2300">
    <property type="match status" value="1"/>
</dbReference>
<feature type="domain" description="Response regulatory" evidence="5">
    <location>
        <begin position="14"/>
        <end position="131"/>
    </location>
</feature>
<organism evidence="6 7">
    <name type="scientific">Ideonella paludis</name>
    <dbReference type="NCBI Taxonomy" id="1233411"/>
    <lineage>
        <taxon>Bacteria</taxon>
        <taxon>Pseudomonadati</taxon>
        <taxon>Pseudomonadota</taxon>
        <taxon>Betaproteobacteria</taxon>
        <taxon>Burkholderiales</taxon>
        <taxon>Sphaerotilaceae</taxon>
        <taxon>Ideonella</taxon>
    </lineage>
</organism>
<proteinExistence type="predicted"/>
<dbReference type="SUPFAM" id="SSF52172">
    <property type="entry name" value="CheY-like"/>
    <property type="match status" value="1"/>
</dbReference>
<name>A0ABS5E3A0_9BURK</name>
<protein>
    <submittedName>
        <fullName evidence="6">Response regulator transcription factor</fullName>
    </submittedName>
</protein>
<dbReference type="EMBL" id="JAGQDG010000010">
    <property type="protein sequence ID" value="MBQ0937804.1"/>
    <property type="molecule type" value="Genomic_DNA"/>
</dbReference>
<evidence type="ECO:0000313" key="7">
    <source>
        <dbReference type="Proteomes" id="UP000672097"/>
    </source>
</evidence>
<gene>
    <name evidence="6" type="ORF">KAK11_20950</name>
</gene>
<evidence type="ECO:0000256" key="1">
    <source>
        <dbReference type="ARBA" id="ARBA00022553"/>
    </source>
</evidence>
<dbReference type="SMART" id="SM00448">
    <property type="entry name" value="REC"/>
    <property type="match status" value="1"/>
</dbReference>
<evidence type="ECO:0000256" key="2">
    <source>
        <dbReference type="ARBA" id="ARBA00023125"/>
    </source>
</evidence>
<dbReference type="Proteomes" id="UP000672097">
    <property type="component" value="Unassembled WGS sequence"/>
</dbReference>
<dbReference type="CDD" id="cd06170">
    <property type="entry name" value="LuxR_C_like"/>
    <property type="match status" value="1"/>
</dbReference>
<keyword evidence="2" id="KW-0238">DNA-binding</keyword>